<name>A0A927D162_9BACI</name>
<dbReference type="RefSeq" id="WP_190999111.1">
    <property type="nucleotide sequence ID" value="NZ_JACXSI010000038.1"/>
</dbReference>
<gene>
    <name evidence="2" type="ORF">IEO70_14600</name>
</gene>
<dbReference type="Proteomes" id="UP000602076">
    <property type="component" value="Unassembled WGS sequence"/>
</dbReference>
<dbReference type="PANTHER" id="PTHR23131">
    <property type="entry name" value="ENDORIBONUCLEASE LACTB2"/>
    <property type="match status" value="1"/>
</dbReference>
<protein>
    <submittedName>
        <fullName evidence="2">MBL fold metallo-hydrolase</fullName>
    </submittedName>
</protein>
<comment type="caution">
    <text evidence="2">The sequence shown here is derived from an EMBL/GenBank/DDBJ whole genome shotgun (WGS) entry which is preliminary data.</text>
</comment>
<dbReference type="EMBL" id="JACXSI010000038">
    <property type="protein sequence ID" value="MBD3109575.1"/>
    <property type="molecule type" value="Genomic_DNA"/>
</dbReference>
<dbReference type="AlphaFoldDB" id="A0A927D162"/>
<reference evidence="2" key="1">
    <citation type="submission" date="2020-09" db="EMBL/GenBank/DDBJ databases">
        <title>Bacillus faecalis sp. nov., a moderately halophilic bacterium isolated from cow faeces.</title>
        <authorList>
            <person name="Jiang L."/>
            <person name="Lee J."/>
        </authorList>
    </citation>
    <scope>NUCLEOTIDE SEQUENCE</scope>
    <source>
        <strain evidence="2">AGMB 02131</strain>
    </source>
</reference>
<dbReference type="InterPro" id="IPR036866">
    <property type="entry name" value="RibonucZ/Hydroxyglut_hydro"/>
</dbReference>
<sequence length="320" mass="35699">MINVGKKISAIPIPTPFPVGDVNAYVIKGDALTLIDAGIKTEEAKQALIAGLNDLHLRLDDIEQIVITHHHVDHVGGIDFFGEDVPVIGHEYNNRWMVPSDEFMNHYNHFFKKLALEMGLPPAFVNKVDKIAGGEAFTCSRSLTNTFKEGDEVPGLPGWVVYETPGHALGHVVLFRESDGSLIGGDMLLQHVSPNPIIEPPLQDGEERLKSQLLLNDSLMKIKQLPISAVYAGHGGIIFDPDTLIEKRLASQHGRAMRVRSMLEEEPSTVFQTCQKLFPNIYKKQLGLTLSETLAQFDYLLENDLIKWEHTKEGIIYFSK</sequence>
<evidence type="ECO:0000313" key="3">
    <source>
        <dbReference type="Proteomes" id="UP000602076"/>
    </source>
</evidence>
<evidence type="ECO:0000259" key="1">
    <source>
        <dbReference type="SMART" id="SM00849"/>
    </source>
</evidence>
<feature type="domain" description="Metallo-beta-lactamase" evidence="1">
    <location>
        <begin position="21"/>
        <end position="234"/>
    </location>
</feature>
<proteinExistence type="predicted"/>
<dbReference type="PANTHER" id="PTHR23131:SF4">
    <property type="entry name" value="METALLO-BETA-LACTAMASE SUPERFAMILY POTEIN"/>
    <property type="match status" value="1"/>
</dbReference>
<organism evidence="2 3">
    <name type="scientific">Peribacillus faecalis</name>
    <dbReference type="NCBI Taxonomy" id="2772559"/>
    <lineage>
        <taxon>Bacteria</taxon>
        <taxon>Bacillati</taxon>
        <taxon>Bacillota</taxon>
        <taxon>Bacilli</taxon>
        <taxon>Bacillales</taxon>
        <taxon>Bacillaceae</taxon>
        <taxon>Peribacillus</taxon>
    </lineage>
</organism>
<evidence type="ECO:0000313" key="2">
    <source>
        <dbReference type="EMBL" id="MBD3109575.1"/>
    </source>
</evidence>
<dbReference type="Pfam" id="PF00753">
    <property type="entry name" value="Lactamase_B"/>
    <property type="match status" value="1"/>
</dbReference>
<keyword evidence="3" id="KW-1185">Reference proteome</keyword>
<dbReference type="InterPro" id="IPR050662">
    <property type="entry name" value="Sec-metab_biosynth-thioest"/>
</dbReference>
<dbReference type="SMART" id="SM00849">
    <property type="entry name" value="Lactamase_B"/>
    <property type="match status" value="1"/>
</dbReference>
<dbReference type="InterPro" id="IPR001279">
    <property type="entry name" value="Metallo-B-lactamas"/>
</dbReference>
<dbReference type="Gene3D" id="3.60.15.10">
    <property type="entry name" value="Ribonuclease Z/Hydroxyacylglutathione hydrolase-like"/>
    <property type="match status" value="1"/>
</dbReference>
<dbReference type="SUPFAM" id="SSF56281">
    <property type="entry name" value="Metallo-hydrolase/oxidoreductase"/>
    <property type="match status" value="1"/>
</dbReference>
<accession>A0A927D162</accession>